<organism evidence="1">
    <name type="scientific">marine metagenome</name>
    <dbReference type="NCBI Taxonomy" id="408172"/>
    <lineage>
        <taxon>unclassified sequences</taxon>
        <taxon>metagenomes</taxon>
        <taxon>ecological metagenomes</taxon>
    </lineage>
</organism>
<accession>A0A382BHL0</accession>
<dbReference type="EMBL" id="UINC01029635">
    <property type="protein sequence ID" value="SVB12683.1"/>
    <property type="molecule type" value="Genomic_DNA"/>
</dbReference>
<proteinExistence type="predicted"/>
<sequence length="36" mass="3826">MTNVFLCGGPLAQLAEQQTLNLKVPGSIPGRLTIFP</sequence>
<dbReference type="AntiFam" id="ANF00010">
    <property type="entry name" value="tRNA translation"/>
</dbReference>
<reference evidence="1" key="1">
    <citation type="submission" date="2018-05" db="EMBL/GenBank/DDBJ databases">
        <authorList>
            <person name="Lanie J.A."/>
            <person name="Ng W.-L."/>
            <person name="Kazmierczak K.M."/>
            <person name="Andrzejewski T.M."/>
            <person name="Davidsen T.M."/>
            <person name="Wayne K.J."/>
            <person name="Tettelin H."/>
            <person name="Glass J.I."/>
            <person name="Rusch D."/>
            <person name="Podicherti R."/>
            <person name="Tsui H.-C.T."/>
            <person name="Winkler M.E."/>
        </authorList>
    </citation>
    <scope>NUCLEOTIDE SEQUENCE</scope>
</reference>
<dbReference type="AlphaFoldDB" id="A0A382BHL0"/>
<evidence type="ECO:0000313" key="1">
    <source>
        <dbReference type="EMBL" id="SVB12683.1"/>
    </source>
</evidence>
<feature type="non-terminal residue" evidence="1">
    <location>
        <position position="36"/>
    </location>
</feature>
<name>A0A382BHL0_9ZZZZ</name>
<gene>
    <name evidence="1" type="ORF">METZ01_LOCUS165537</name>
</gene>
<protein>
    <submittedName>
        <fullName evidence="1">Uncharacterized protein</fullName>
    </submittedName>
</protein>